<dbReference type="EMBL" id="CAEZTR010000160">
    <property type="protein sequence ID" value="CAB4589962.1"/>
    <property type="molecule type" value="Genomic_DNA"/>
</dbReference>
<sequence>MLKEFPSLRQARFENHFPHVAMDMMDPSTPRPTRPHRGEKRNSVPDFDNPVTGTQTSEQFADNGCGEHHEAAMFANDSVAVASSGIGMALGIGGAHRDVDSRLGPEGKDPSCMELRTPGFDIDEISPGKNVNSLDASILGESRDIAD</sequence>
<dbReference type="AlphaFoldDB" id="A0A6J6FLJ1"/>
<dbReference type="EMBL" id="CAEZTG010000121">
    <property type="protein sequence ID" value="CAB4572409.1"/>
    <property type="molecule type" value="Genomic_DNA"/>
</dbReference>
<organism evidence="3">
    <name type="scientific">freshwater metagenome</name>
    <dbReference type="NCBI Taxonomy" id="449393"/>
    <lineage>
        <taxon>unclassified sequences</taxon>
        <taxon>metagenomes</taxon>
        <taxon>ecological metagenomes</taxon>
    </lineage>
</organism>
<accession>A0A6J6FLJ1</accession>
<gene>
    <name evidence="2" type="ORF">UFOPK1603_01252</name>
    <name evidence="3" type="ORF">UFOPK1711_01768</name>
</gene>
<evidence type="ECO:0000256" key="1">
    <source>
        <dbReference type="SAM" id="MobiDB-lite"/>
    </source>
</evidence>
<name>A0A6J6FLJ1_9ZZZZ</name>
<reference evidence="3" key="1">
    <citation type="submission" date="2020-05" db="EMBL/GenBank/DDBJ databases">
        <authorList>
            <person name="Chiriac C."/>
            <person name="Salcher M."/>
            <person name="Ghai R."/>
            <person name="Kavagutti S V."/>
        </authorList>
    </citation>
    <scope>NUCLEOTIDE SEQUENCE</scope>
</reference>
<feature type="region of interest" description="Disordered" evidence="1">
    <location>
        <begin position="19"/>
        <end position="65"/>
    </location>
</feature>
<evidence type="ECO:0000313" key="3">
    <source>
        <dbReference type="EMBL" id="CAB4589962.1"/>
    </source>
</evidence>
<protein>
    <submittedName>
        <fullName evidence="3">Unannotated protein</fullName>
    </submittedName>
</protein>
<feature type="compositionally biased region" description="Polar residues" evidence="1">
    <location>
        <begin position="51"/>
        <end position="60"/>
    </location>
</feature>
<evidence type="ECO:0000313" key="2">
    <source>
        <dbReference type="EMBL" id="CAB4572409.1"/>
    </source>
</evidence>
<proteinExistence type="predicted"/>